<feature type="binding site" evidence="5">
    <location>
        <position position="60"/>
    </location>
    <ligand>
        <name>dimethylallyl diphosphate</name>
        <dbReference type="ChEBI" id="CHEBI:57623"/>
    </ligand>
</feature>
<dbReference type="HAMAP" id="MF_00191">
    <property type="entry name" value="IspH"/>
    <property type="match status" value="1"/>
</dbReference>
<dbReference type="Proteomes" id="UP000002207">
    <property type="component" value="Chromosome"/>
</dbReference>
<keyword evidence="3 5" id="KW-0408">Iron</keyword>
<feature type="binding site" evidence="5">
    <location>
        <position position="143"/>
    </location>
    <ligand>
        <name>dimethylallyl diphosphate</name>
        <dbReference type="ChEBI" id="CHEBI:57623"/>
    </ligand>
</feature>
<dbReference type="AlphaFoldDB" id="C1F698"/>
<keyword evidence="1 5" id="KW-0004">4Fe-4S</keyword>
<feature type="binding site" evidence="5">
    <location>
        <position position="242"/>
    </location>
    <ligand>
        <name>(2E)-4-hydroxy-3-methylbut-2-enyl diphosphate</name>
        <dbReference type="ChEBI" id="CHEBI:128753"/>
    </ligand>
</feature>
<comment type="pathway">
    <text evidence="5">Isoprenoid biosynthesis; dimethylallyl diphosphate biosynthesis; dimethylallyl diphosphate from (2E)-4-hydroxy-3-methylbutenyl diphosphate: step 1/1.</text>
</comment>
<comment type="function">
    <text evidence="5">Catalyzes the conversion of 1-hydroxy-2-methyl-2-(E)-butenyl 4-diphosphate (HMBPP) into a mixture of isopentenyl diphosphate (IPP) and dimethylallyl diphosphate (DMAPP). Acts in the terminal step of the DOXP/MEP pathway for isoprenoid precursor biosynthesis.</text>
</comment>
<keyword evidence="5 6" id="KW-0560">Oxidoreductase</keyword>
<protein>
    <recommendedName>
        <fullName evidence="5">4-hydroxy-3-methylbut-2-enyl diphosphate reductase</fullName>
        <shortName evidence="5">HMBPP reductase</shortName>
        <ecNumber evidence="5">1.17.7.4</ecNumber>
    </recommendedName>
</protein>
<feature type="binding site" evidence="5">
    <location>
        <position position="143"/>
    </location>
    <ligand>
        <name>(2E)-4-hydroxy-3-methylbut-2-enyl diphosphate</name>
        <dbReference type="ChEBI" id="CHEBI:128753"/>
    </ligand>
</feature>
<reference evidence="6 7" key="1">
    <citation type="journal article" date="2009" name="Appl. Environ. Microbiol.">
        <title>Three genomes from the phylum Acidobacteria provide insight into the lifestyles of these microorganisms in soils.</title>
        <authorList>
            <person name="Ward N.L."/>
            <person name="Challacombe J.F."/>
            <person name="Janssen P.H."/>
            <person name="Henrissat B."/>
            <person name="Coutinho P.M."/>
            <person name="Wu M."/>
            <person name="Xie G."/>
            <person name="Haft D.H."/>
            <person name="Sait M."/>
            <person name="Badger J."/>
            <person name="Barabote R.D."/>
            <person name="Bradley B."/>
            <person name="Brettin T.S."/>
            <person name="Brinkac L.M."/>
            <person name="Bruce D."/>
            <person name="Creasy T."/>
            <person name="Daugherty S.C."/>
            <person name="Davidsen T.M."/>
            <person name="DeBoy R.T."/>
            <person name="Detter J.C."/>
            <person name="Dodson R.J."/>
            <person name="Durkin A.S."/>
            <person name="Ganapathy A."/>
            <person name="Gwinn-Giglio M."/>
            <person name="Han C.S."/>
            <person name="Khouri H."/>
            <person name="Kiss H."/>
            <person name="Kothari S.P."/>
            <person name="Madupu R."/>
            <person name="Nelson K.E."/>
            <person name="Nelson W.C."/>
            <person name="Paulsen I."/>
            <person name="Penn K."/>
            <person name="Ren Q."/>
            <person name="Rosovitz M.J."/>
            <person name="Selengut J.D."/>
            <person name="Shrivastava S."/>
            <person name="Sullivan S.A."/>
            <person name="Tapia R."/>
            <person name="Thompson L.S."/>
            <person name="Watkins K.L."/>
            <person name="Yang Q."/>
            <person name="Yu C."/>
            <person name="Zafar N."/>
            <person name="Zhou L."/>
            <person name="Kuske C.R."/>
        </authorList>
    </citation>
    <scope>NUCLEOTIDE SEQUENCE [LARGE SCALE GENOMIC DNA]</scope>
    <source>
        <strain evidence="7">ATCC 51196 / DSM 11244 / BCRC 80197 / JCM 7670 / NBRC 15755 / NCIMB 13165 / 161</strain>
    </source>
</reference>
<feature type="binding site" evidence="5">
    <location>
        <position position="243"/>
    </location>
    <ligand>
        <name>(2E)-4-hydroxy-3-methylbut-2-enyl diphosphate</name>
        <dbReference type="ChEBI" id="CHEBI:128753"/>
    </ligand>
</feature>
<feature type="binding site" evidence="5">
    <location>
        <position position="243"/>
    </location>
    <ligand>
        <name>isopentenyl diphosphate</name>
        <dbReference type="ChEBI" id="CHEBI:128769"/>
    </ligand>
</feature>
<comment type="similarity">
    <text evidence="5">Belongs to the IspH family.</text>
</comment>
<dbReference type="GO" id="GO:0051745">
    <property type="term" value="F:4-hydroxy-3-methylbut-2-enyl diphosphate reductase activity"/>
    <property type="evidence" value="ECO:0007669"/>
    <property type="project" value="UniProtKB-UniRule"/>
</dbReference>
<feature type="binding site" evidence="5">
    <location>
        <position position="183"/>
    </location>
    <ligand>
        <name>(2E)-4-hydroxy-3-methylbut-2-enyl diphosphate</name>
        <dbReference type="ChEBI" id="CHEBI:128753"/>
    </ligand>
</feature>
<feature type="binding site" evidence="5">
    <location>
        <position position="243"/>
    </location>
    <ligand>
        <name>dimethylallyl diphosphate</name>
        <dbReference type="ChEBI" id="CHEBI:57623"/>
    </ligand>
</feature>
<gene>
    <name evidence="5 6" type="primary">ispH</name>
    <name evidence="6" type="ordered locus">ACP_3328</name>
</gene>
<proteinExistence type="inferred from homology"/>
<dbReference type="InParanoid" id="C1F698"/>
<organism evidence="6 7">
    <name type="scientific">Acidobacterium capsulatum (strain ATCC 51196 / DSM 11244 / BCRC 80197 / JCM 7670 / NBRC 15755 / NCIMB 13165 / 161)</name>
    <dbReference type="NCBI Taxonomy" id="240015"/>
    <lineage>
        <taxon>Bacteria</taxon>
        <taxon>Pseudomonadati</taxon>
        <taxon>Acidobacteriota</taxon>
        <taxon>Terriglobia</taxon>
        <taxon>Terriglobales</taxon>
        <taxon>Acidobacteriaceae</taxon>
        <taxon>Acidobacterium</taxon>
    </lineage>
</organism>
<dbReference type="NCBIfam" id="TIGR00216">
    <property type="entry name" value="ispH_lytB"/>
    <property type="match status" value="1"/>
</dbReference>
<dbReference type="STRING" id="240015.ACP_3328"/>
<feature type="binding site" evidence="5">
    <location>
        <position position="241"/>
    </location>
    <ligand>
        <name>(2E)-4-hydroxy-3-methylbut-2-enyl diphosphate</name>
        <dbReference type="ChEBI" id="CHEBI:128753"/>
    </ligand>
</feature>
<dbReference type="NCBIfam" id="NF002190">
    <property type="entry name" value="PRK01045.1-4"/>
    <property type="match status" value="1"/>
</dbReference>
<dbReference type="InterPro" id="IPR003451">
    <property type="entry name" value="LytB/IspH"/>
</dbReference>
<name>C1F698_ACIC5</name>
<comment type="cofactor">
    <cofactor evidence="5">
        <name>[4Fe-4S] cluster</name>
        <dbReference type="ChEBI" id="CHEBI:49883"/>
    </cofactor>
    <text evidence="5">Binds 1 [4Fe-4S] cluster per subunit.</text>
</comment>
<accession>C1F698</accession>
<dbReference type="CDD" id="cd13944">
    <property type="entry name" value="lytB_ispH"/>
    <property type="match status" value="1"/>
</dbReference>
<dbReference type="RefSeq" id="WP_015898361.1">
    <property type="nucleotide sequence ID" value="NC_012483.1"/>
</dbReference>
<dbReference type="GO" id="GO:0050992">
    <property type="term" value="P:dimethylallyl diphosphate biosynthetic process"/>
    <property type="evidence" value="ECO:0007669"/>
    <property type="project" value="UniProtKB-UniRule"/>
</dbReference>
<feature type="binding site" evidence="5">
    <location>
        <position position="93"/>
    </location>
    <ligand>
        <name>dimethylallyl diphosphate</name>
        <dbReference type="ChEBI" id="CHEBI:57623"/>
    </ligand>
</feature>
<dbReference type="NCBIfam" id="NF002189">
    <property type="entry name" value="PRK01045.1-3"/>
    <property type="match status" value="1"/>
</dbReference>
<comment type="pathway">
    <text evidence="5">Isoprenoid biosynthesis; isopentenyl diphosphate biosynthesis via DXP pathway; isopentenyl diphosphate from 1-deoxy-D-xylulose 5-phosphate: step 6/6.</text>
</comment>
<dbReference type="FunCoup" id="C1F698">
    <property type="interactions" value="439"/>
</dbReference>
<dbReference type="OrthoDB" id="9777362at2"/>
<evidence type="ECO:0000256" key="1">
    <source>
        <dbReference type="ARBA" id="ARBA00022485"/>
    </source>
</evidence>
<feature type="binding site" evidence="5">
    <location>
        <position position="60"/>
    </location>
    <ligand>
        <name>(2E)-4-hydroxy-3-methylbut-2-enyl diphosphate</name>
        <dbReference type="ChEBI" id="CHEBI:128753"/>
    </ligand>
</feature>
<evidence type="ECO:0000313" key="7">
    <source>
        <dbReference type="Proteomes" id="UP000002207"/>
    </source>
</evidence>
<feature type="binding site" evidence="5">
    <location>
        <position position="241"/>
    </location>
    <ligand>
        <name>isopentenyl diphosphate</name>
        <dbReference type="ChEBI" id="CHEBI:128769"/>
    </ligand>
</feature>
<feature type="binding site" evidence="5">
    <location>
        <position position="285"/>
    </location>
    <ligand>
        <name>(2E)-4-hydroxy-3-methylbut-2-enyl diphosphate</name>
        <dbReference type="ChEBI" id="CHEBI:128753"/>
    </ligand>
</feature>
<dbReference type="Pfam" id="PF02401">
    <property type="entry name" value="LYTB"/>
    <property type="match status" value="1"/>
</dbReference>
<feature type="binding site" evidence="5">
    <location>
        <position position="242"/>
    </location>
    <ligand>
        <name>dimethylallyl diphosphate</name>
        <dbReference type="ChEBI" id="CHEBI:57623"/>
    </ligand>
</feature>
<feature type="binding site" evidence="5">
    <location>
        <position position="93"/>
    </location>
    <ligand>
        <name>(2E)-4-hydroxy-3-methylbut-2-enyl diphosphate</name>
        <dbReference type="ChEBI" id="CHEBI:128753"/>
    </ligand>
</feature>
<dbReference type="PANTHER" id="PTHR30426">
    <property type="entry name" value="4-HYDROXY-3-METHYLBUT-2-ENYL DIPHOSPHATE REDUCTASE"/>
    <property type="match status" value="1"/>
</dbReference>
<feature type="binding site" evidence="5">
    <location>
        <position position="60"/>
    </location>
    <ligand>
        <name>isopentenyl diphosphate</name>
        <dbReference type="ChEBI" id="CHEBI:128769"/>
    </ligand>
</feature>
<feature type="binding site" evidence="5">
    <location>
        <position position="31"/>
    </location>
    <ligand>
        <name>[4Fe-4S] cluster</name>
        <dbReference type="ChEBI" id="CHEBI:49883"/>
    </ligand>
</feature>
<comment type="catalytic activity">
    <reaction evidence="5">
        <text>isopentenyl diphosphate + 2 oxidized [2Fe-2S]-[ferredoxin] + H2O = (2E)-4-hydroxy-3-methylbut-2-enyl diphosphate + 2 reduced [2Fe-2S]-[ferredoxin] + 2 H(+)</text>
        <dbReference type="Rhea" id="RHEA:24488"/>
        <dbReference type="Rhea" id="RHEA-COMP:10000"/>
        <dbReference type="Rhea" id="RHEA-COMP:10001"/>
        <dbReference type="ChEBI" id="CHEBI:15377"/>
        <dbReference type="ChEBI" id="CHEBI:15378"/>
        <dbReference type="ChEBI" id="CHEBI:33737"/>
        <dbReference type="ChEBI" id="CHEBI:33738"/>
        <dbReference type="ChEBI" id="CHEBI:128753"/>
        <dbReference type="ChEBI" id="CHEBI:128769"/>
        <dbReference type="EC" id="1.17.7.4"/>
    </reaction>
</comment>
<feature type="binding site" evidence="5">
    <location>
        <position position="213"/>
    </location>
    <ligand>
        <name>[4Fe-4S] cluster</name>
        <dbReference type="ChEBI" id="CHEBI:49883"/>
    </ligand>
</feature>
<dbReference type="PANTHER" id="PTHR30426:SF0">
    <property type="entry name" value="4-HYDROXY-3-METHYLBUT-2-ENYL DIPHOSPHATE REDUCTASE"/>
    <property type="match status" value="1"/>
</dbReference>
<dbReference type="eggNOG" id="COG0761">
    <property type="taxonomic scope" value="Bacteria"/>
</dbReference>
<feature type="active site" description="Proton donor" evidence="5">
    <location>
        <position position="145"/>
    </location>
</feature>
<dbReference type="EMBL" id="CP001472">
    <property type="protein sequence ID" value="ACO32491.1"/>
    <property type="molecule type" value="Genomic_DNA"/>
</dbReference>
<dbReference type="UniPathway" id="UPA00059">
    <property type="reaction ID" value="UER00105"/>
</dbReference>
<keyword evidence="4 5" id="KW-0411">Iron-sulfur</keyword>
<evidence type="ECO:0000256" key="4">
    <source>
        <dbReference type="ARBA" id="ARBA00023014"/>
    </source>
</evidence>
<feature type="binding site" evidence="5">
    <location>
        <position position="93"/>
    </location>
    <ligand>
        <name>isopentenyl diphosphate</name>
        <dbReference type="ChEBI" id="CHEBI:128769"/>
    </ligand>
</feature>
<dbReference type="GO" id="GO:0046872">
    <property type="term" value="F:metal ion binding"/>
    <property type="evidence" value="ECO:0007669"/>
    <property type="project" value="UniProtKB-KW"/>
</dbReference>
<feature type="binding site" evidence="5">
    <location>
        <position position="143"/>
    </location>
    <ligand>
        <name>isopentenyl diphosphate</name>
        <dbReference type="ChEBI" id="CHEBI:128769"/>
    </ligand>
</feature>
<evidence type="ECO:0000313" key="6">
    <source>
        <dbReference type="EMBL" id="ACO32491.1"/>
    </source>
</evidence>
<dbReference type="EC" id="1.17.7.4" evidence="5"/>
<keyword evidence="2 5" id="KW-0479">Metal-binding</keyword>
<dbReference type="GO" id="GO:0016114">
    <property type="term" value="P:terpenoid biosynthetic process"/>
    <property type="evidence" value="ECO:0007669"/>
    <property type="project" value="UniProtKB-UniRule"/>
</dbReference>
<dbReference type="GO" id="GO:0051539">
    <property type="term" value="F:4 iron, 4 sulfur cluster binding"/>
    <property type="evidence" value="ECO:0007669"/>
    <property type="project" value="UniProtKB-UniRule"/>
</dbReference>
<dbReference type="KEGG" id="aca:ACP_3328"/>
<keyword evidence="5" id="KW-0414">Isoprene biosynthesis</keyword>
<feature type="binding site" evidence="5">
    <location>
        <position position="241"/>
    </location>
    <ligand>
        <name>dimethylallyl diphosphate</name>
        <dbReference type="ChEBI" id="CHEBI:57623"/>
    </ligand>
</feature>
<dbReference type="HOGENOM" id="CLU_027486_1_0_0"/>
<feature type="binding site" evidence="5">
    <location>
        <position position="285"/>
    </location>
    <ligand>
        <name>isopentenyl diphosphate</name>
        <dbReference type="ChEBI" id="CHEBI:128769"/>
    </ligand>
</feature>
<evidence type="ECO:0000256" key="3">
    <source>
        <dbReference type="ARBA" id="ARBA00023004"/>
    </source>
</evidence>
<feature type="binding site" evidence="5">
    <location>
        <position position="115"/>
    </location>
    <ligand>
        <name>[4Fe-4S] cluster</name>
        <dbReference type="ChEBI" id="CHEBI:49883"/>
    </ligand>
</feature>
<feature type="binding site" evidence="5">
    <location>
        <position position="242"/>
    </location>
    <ligand>
        <name>isopentenyl diphosphate</name>
        <dbReference type="ChEBI" id="CHEBI:128769"/>
    </ligand>
</feature>
<dbReference type="GO" id="GO:0019288">
    <property type="term" value="P:isopentenyl diphosphate biosynthetic process, methylerythritol 4-phosphate pathway"/>
    <property type="evidence" value="ECO:0007669"/>
    <property type="project" value="UniProtKB-UniRule"/>
</dbReference>
<keyword evidence="7" id="KW-1185">Reference proteome</keyword>
<feature type="binding site" evidence="5">
    <location>
        <position position="285"/>
    </location>
    <ligand>
        <name>dimethylallyl diphosphate</name>
        <dbReference type="ChEBI" id="CHEBI:57623"/>
    </ligand>
</feature>
<evidence type="ECO:0000256" key="5">
    <source>
        <dbReference type="HAMAP-Rule" id="MF_00191"/>
    </source>
</evidence>
<dbReference type="Gene3D" id="3.40.50.11270">
    <property type="match status" value="1"/>
</dbReference>
<sequence>MTTITDQPTPAHVSAPDGERKVLLLKPRGFCAGVVRAVDIVRIALETFGAPIYVRKEIVHNRFVVNELAEKGAIFVEDIDQVPEGSRVIYSAHGVSPAVRQQSKDRNLRVIDATCPLVTKVHVEAVKFARQGYSLVLIGHRDHEEIEGTLGEAPDVTTVVSSAAEVAALEVPDPNRVAYLTQTTLSLDEARDMIEALKKKFPNIVGPHSQDICYATENRQVAVKNVAHQADLVLVVGSNNSSNSNRLVEVSRNLGTKGYLIDNSKAIRPEWLEGVATVAVTAGASAPEVLVEDVVKYLGSKGFGSVEEVEVMPENVRFGLPPEIVQAIQAAPSSPVSA</sequence>
<dbReference type="Gene3D" id="3.40.1010.20">
    <property type="entry name" value="4-hydroxy-3-methylbut-2-enyl diphosphate reductase, catalytic domain"/>
    <property type="match status" value="2"/>
</dbReference>
<dbReference type="NCBIfam" id="NF002188">
    <property type="entry name" value="PRK01045.1-2"/>
    <property type="match status" value="1"/>
</dbReference>
<comment type="catalytic activity">
    <reaction evidence="5">
        <text>dimethylallyl diphosphate + 2 oxidized [2Fe-2S]-[ferredoxin] + H2O = (2E)-4-hydroxy-3-methylbut-2-enyl diphosphate + 2 reduced [2Fe-2S]-[ferredoxin] + 2 H(+)</text>
        <dbReference type="Rhea" id="RHEA:24825"/>
        <dbReference type="Rhea" id="RHEA-COMP:10000"/>
        <dbReference type="Rhea" id="RHEA-COMP:10001"/>
        <dbReference type="ChEBI" id="CHEBI:15377"/>
        <dbReference type="ChEBI" id="CHEBI:15378"/>
        <dbReference type="ChEBI" id="CHEBI:33737"/>
        <dbReference type="ChEBI" id="CHEBI:33738"/>
        <dbReference type="ChEBI" id="CHEBI:57623"/>
        <dbReference type="ChEBI" id="CHEBI:128753"/>
        <dbReference type="EC" id="1.17.7.4"/>
    </reaction>
</comment>
<dbReference type="UniPathway" id="UPA00056">
    <property type="reaction ID" value="UER00097"/>
</dbReference>
<evidence type="ECO:0000256" key="2">
    <source>
        <dbReference type="ARBA" id="ARBA00022723"/>
    </source>
</evidence>